<keyword evidence="3 5" id="KW-0687">Ribonucleoprotein</keyword>
<evidence type="ECO:0000256" key="1">
    <source>
        <dbReference type="ARBA" id="ARBA00007596"/>
    </source>
</evidence>
<dbReference type="SUPFAM" id="SSF57829">
    <property type="entry name" value="Zn-binding ribosomal proteins"/>
    <property type="match status" value="1"/>
</dbReference>
<dbReference type="PANTHER" id="PTHR15238">
    <property type="entry name" value="54S RIBOSOMAL PROTEIN L39, MITOCHONDRIAL"/>
    <property type="match status" value="1"/>
</dbReference>
<name>A0ABN6L7N9_9PROT</name>
<dbReference type="Proteomes" id="UP001320209">
    <property type="component" value="Chromosome"/>
</dbReference>
<evidence type="ECO:0000256" key="3">
    <source>
        <dbReference type="ARBA" id="ARBA00023274"/>
    </source>
</evidence>
<evidence type="ECO:0000256" key="6">
    <source>
        <dbReference type="SAM" id="Phobius"/>
    </source>
</evidence>
<dbReference type="Pfam" id="PF00471">
    <property type="entry name" value="Ribosomal_L33"/>
    <property type="match status" value="1"/>
</dbReference>
<keyword evidence="2 5" id="KW-0689">Ribosomal protein</keyword>
<reference evidence="7" key="1">
    <citation type="submission" date="2021-10" db="EMBL/GenBank/DDBJ databases">
        <title>Genome Sequence of The Candidatus Hydrogeosomobacter endosymbioticus, an Intracellular Bacterial Symbiont of the Anaerobic Ciliate GW7.</title>
        <authorList>
            <person name="Shiohama Y."/>
            <person name="Shinzato N."/>
        </authorList>
    </citation>
    <scope>NUCLEOTIDE SEQUENCE [LARGE SCALE GENOMIC DNA]</scope>
    <source>
        <strain evidence="7">200920</strain>
    </source>
</reference>
<evidence type="ECO:0000313" key="7">
    <source>
        <dbReference type="EMBL" id="BDB96511.1"/>
    </source>
</evidence>
<protein>
    <recommendedName>
        <fullName evidence="4 5">Large ribosomal subunit protein bL33</fullName>
    </recommendedName>
</protein>
<dbReference type="PANTHER" id="PTHR15238:SF1">
    <property type="entry name" value="LARGE RIBOSOMAL SUBUNIT PROTEIN BL33M"/>
    <property type="match status" value="1"/>
</dbReference>
<organism evidence="7 8">
    <name type="scientific">Candidatus Hydrogenosomobacter endosymbioticus</name>
    <dbReference type="NCBI Taxonomy" id="2558174"/>
    <lineage>
        <taxon>Bacteria</taxon>
        <taxon>Pseudomonadati</taxon>
        <taxon>Pseudomonadota</taxon>
        <taxon>Alphaproteobacteria</taxon>
        <taxon>Holosporales</taxon>
        <taxon>Holosporaceae</taxon>
        <taxon>Candidatus Hydrogenosomobacter</taxon>
    </lineage>
</organism>
<dbReference type="InterPro" id="IPR001705">
    <property type="entry name" value="Ribosomal_bL33"/>
</dbReference>
<comment type="similarity">
    <text evidence="1 5">Belongs to the bacterial ribosomal protein bL33 family.</text>
</comment>
<dbReference type="InterPro" id="IPR011332">
    <property type="entry name" value="Ribosomal_zn-bd"/>
</dbReference>
<dbReference type="Gene3D" id="2.20.28.120">
    <property type="entry name" value="Ribosomal protein L33"/>
    <property type="match status" value="1"/>
</dbReference>
<dbReference type="NCBIfam" id="TIGR01023">
    <property type="entry name" value="rpmG_bact"/>
    <property type="match status" value="1"/>
</dbReference>
<dbReference type="GO" id="GO:0005840">
    <property type="term" value="C:ribosome"/>
    <property type="evidence" value="ECO:0007669"/>
    <property type="project" value="UniProtKB-KW"/>
</dbReference>
<evidence type="ECO:0000256" key="4">
    <source>
        <dbReference type="ARBA" id="ARBA00035176"/>
    </source>
</evidence>
<dbReference type="EMBL" id="AP025225">
    <property type="protein sequence ID" value="BDB96511.1"/>
    <property type="molecule type" value="Genomic_DNA"/>
</dbReference>
<feature type="transmembrane region" description="Helical" evidence="6">
    <location>
        <begin position="6"/>
        <end position="24"/>
    </location>
</feature>
<evidence type="ECO:0000256" key="5">
    <source>
        <dbReference type="HAMAP-Rule" id="MF_00294"/>
    </source>
</evidence>
<dbReference type="HAMAP" id="MF_00294">
    <property type="entry name" value="Ribosomal_bL33"/>
    <property type="match status" value="1"/>
</dbReference>
<evidence type="ECO:0000256" key="2">
    <source>
        <dbReference type="ARBA" id="ARBA00022980"/>
    </source>
</evidence>
<keyword evidence="6" id="KW-0472">Membrane</keyword>
<dbReference type="InterPro" id="IPR038584">
    <property type="entry name" value="Ribosomal_bL33_sf"/>
</dbReference>
<evidence type="ECO:0000313" key="8">
    <source>
        <dbReference type="Proteomes" id="UP001320209"/>
    </source>
</evidence>
<keyword evidence="8" id="KW-1185">Reference proteome</keyword>
<accession>A0ABN6L7N9</accession>
<proteinExistence type="inferred from homology"/>
<dbReference type="RefSeq" id="WP_236864925.1">
    <property type="nucleotide sequence ID" value="NZ_AP025225.1"/>
</dbReference>
<sequence>MAKKKAGAWVRLISSAGTGYFYVAKSSPKPRTEKWTLMKYDPRCRKHVLFTEAKMK</sequence>
<keyword evidence="6" id="KW-1133">Transmembrane helix</keyword>
<keyword evidence="6" id="KW-0812">Transmembrane</keyword>
<gene>
    <name evidence="5 7" type="primary">rpmG</name>
    <name evidence="7" type="ORF">HYD_6440</name>
</gene>